<dbReference type="EMBL" id="JADEXN010000095">
    <property type="protein sequence ID" value="MBE9040554.1"/>
    <property type="molecule type" value="Genomic_DNA"/>
</dbReference>
<comment type="caution">
    <text evidence="1">The sequence shown here is derived from an EMBL/GenBank/DDBJ whole genome shotgun (WGS) entry which is preliminary data.</text>
</comment>
<dbReference type="AlphaFoldDB" id="A0A928Z8H7"/>
<evidence type="ECO:0000313" key="2">
    <source>
        <dbReference type="Proteomes" id="UP000621799"/>
    </source>
</evidence>
<dbReference type="RefSeq" id="WP_264320796.1">
    <property type="nucleotide sequence ID" value="NZ_JADEXN010000095.1"/>
</dbReference>
<evidence type="ECO:0000313" key="1">
    <source>
        <dbReference type="EMBL" id="MBE9040554.1"/>
    </source>
</evidence>
<gene>
    <name evidence="1" type="ORF">IQ235_07110</name>
</gene>
<reference evidence="1" key="1">
    <citation type="submission" date="2020-10" db="EMBL/GenBank/DDBJ databases">
        <authorList>
            <person name="Castelo-Branco R."/>
            <person name="Eusebio N."/>
            <person name="Adriana R."/>
            <person name="Vieira A."/>
            <person name="Brugerolle De Fraissinette N."/>
            <person name="Rezende De Castro R."/>
            <person name="Schneider M.P."/>
            <person name="Vasconcelos V."/>
            <person name="Leao P.N."/>
        </authorList>
    </citation>
    <scope>NUCLEOTIDE SEQUENCE</scope>
    <source>
        <strain evidence="1">LEGE 11467</strain>
    </source>
</reference>
<keyword evidence="2" id="KW-1185">Reference proteome</keyword>
<sequence>MTCVSTVSIVGLCISLGIAGLTGLHADNSTLSEFGVNGEQQWLLADAERDEGEPRRPGDGINR</sequence>
<proteinExistence type="predicted"/>
<dbReference type="Proteomes" id="UP000621799">
    <property type="component" value="Unassembled WGS sequence"/>
</dbReference>
<organism evidence="1 2">
    <name type="scientific">Zarconia navalis LEGE 11467</name>
    <dbReference type="NCBI Taxonomy" id="1828826"/>
    <lineage>
        <taxon>Bacteria</taxon>
        <taxon>Bacillati</taxon>
        <taxon>Cyanobacteriota</taxon>
        <taxon>Cyanophyceae</taxon>
        <taxon>Oscillatoriophycideae</taxon>
        <taxon>Oscillatoriales</taxon>
        <taxon>Oscillatoriales incertae sedis</taxon>
        <taxon>Zarconia</taxon>
        <taxon>Zarconia navalis</taxon>
    </lineage>
</organism>
<accession>A0A928Z8H7</accession>
<name>A0A928Z8H7_9CYAN</name>
<protein>
    <submittedName>
        <fullName evidence="1">Uncharacterized protein</fullName>
    </submittedName>
</protein>